<evidence type="ECO:0000259" key="2">
    <source>
        <dbReference type="Pfam" id="PF02517"/>
    </source>
</evidence>
<dbReference type="PANTHER" id="PTHR39430:SF1">
    <property type="entry name" value="PROTEASE"/>
    <property type="match status" value="1"/>
</dbReference>
<accession>A0ABP8G9Z2</accession>
<evidence type="ECO:0000256" key="1">
    <source>
        <dbReference type="SAM" id="Phobius"/>
    </source>
</evidence>
<keyword evidence="1" id="KW-0812">Transmembrane</keyword>
<feature type="transmembrane region" description="Helical" evidence="1">
    <location>
        <begin position="112"/>
        <end position="135"/>
    </location>
</feature>
<dbReference type="InterPro" id="IPR003675">
    <property type="entry name" value="Rce1/LyrA-like_dom"/>
</dbReference>
<keyword evidence="4" id="KW-1185">Reference proteome</keyword>
<feature type="domain" description="CAAX prenyl protease 2/Lysostaphin resistance protein A-like" evidence="2">
    <location>
        <begin position="112"/>
        <end position="207"/>
    </location>
</feature>
<dbReference type="RefSeq" id="WP_344981691.1">
    <property type="nucleotide sequence ID" value="NZ_BAABFN010000022.1"/>
</dbReference>
<evidence type="ECO:0000313" key="4">
    <source>
        <dbReference type="Proteomes" id="UP001501207"/>
    </source>
</evidence>
<feature type="transmembrane region" description="Helical" evidence="1">
    <location>
        <begin position="247"/>
        <end position="265"/>
    </location>
</feature>
<sequence length="271" mass="30727">MKKLLNAHPALTLLLLFIAFFAVPFIFSFIGGYNPVVGYFSAVLLLLLTGLLYRWEGKSLSELGLNFKQGNIYFLPLGIIVGILFFCVLLFAQMLHNGIHIRFNKNADYTLIAGGIFILFQAVCIEELIFRGYCFKKAVDHAGIPKANLIFAFLFIVWHWIAFNAWGNYGLMLGLITTAFGHLLFSTALLRSGTLYFPIGIHLGNNWAEHYLFSASMEGPNARPSNGVLFILTGPDPRQDPSQFHVIIGYMITFICFLLFTWVIWKWPKKR</sequence>
<comment type="caution">
    <text evidence="3">The sequence shown here is derived from an EMBL/GenBank/DDBJ whole genome shotgun (WGS) entry which is preliminary data.</text>
</comment>
<protein>
    <recommendedName>
        <fullName evidence="2">CAAX prenyl protease 2/Lysostaphin resistance protein A-like domain-containing protein</fullName>
    </recommendedName>
</protein>
<name>A0ABP8G9Z2_9BACT</name>
<dbReference type="Proteomes" id="UP001501207">
    <property type="component" value="Unassembled WGS sequence"/>
</dbReference>
<gene>
    <name evidence="3" type="ORF">GCM10023143_34300</name>
</gene>
<feature type="transmembrane region" description="Helical" evidence="1">
    <location>
        <begin position="169"/>
        <end position="190"/>
    </location>
</feature>
<feature type="transmembrane region" description="Helical" evidence="1">
    <location>
        <begin position="147"/>
        <end position="163"/>
    </location>
</feature>
<evidence type="ECO:0000313" key="3">
    <source>
        <dbReference type="EMBL" id="GAA4320258.1"/>
    </source>
</evidence>
<proteinExistence type="predicted"/>
<dbReference type="EMBL" id="BAABFN010000022">
    <property type="protein sequence ID" value="GAA4320258.1"/>
    <property type="molecule type" value="Genomic_DNA"/>
</dbReference>
<keyword evidence="1" id="KW-1133">Transmembrane helix</keyword>
<reference evidence="4" key="1">
    <citation type="journal article" date="2019" name="Int. J. Syst. Evol. Microbiol.">
        <title>The Global Catalogue of Microorganisms (GCM) 10K type strain sequencing project: providing services to taxonomists for standard genome sequencing and annotation.</title>
        <authorList>
            <consortium name="The Broad Institute Genomics Platform"/>
            <consortium name="The Broad Institute Genome Sequencing Center for Infectious Disease"/>
            <person name="Wu L."/>
            <person name="Ma J."/>
        </authorList>
    </citation>
    <scope>NUCLEOTIDE SEQUENCE [LARGE SCALE GENOMIC DNA]</scope>
    <source>
        <strain evidence="4">JCM 17664</strain>
    </source>
</reference>
<feature type="transmembrane region" description="Helical" evidence="1">
    <location>
        <begin position="36"/>
        <end position="53"/>
    </location>
</feature>
<feature type="transmembrane region" description="Helical" evidence="1">
    <location>
        <begin position="73"/>
        <end position="92"/>
    </location>
</feature>
<organism evidence="3 4">
    <name type="scientific">Compostibacter hankyongensis</name>
    <dbReference type="NCBI Taxonomy" id="1007089"/>
    <lineage>
        <taxon>Bacteria</taxon>
        <taxon>Pseudomonadati</taxon>
        <taxon>Bacteroidota</taxon>
        <taxon>Chitinophagia</taxon>
        <taxon>Chitinophagales</taxon>
        <taxon>Chitinophagaceae</taxon>
        <taxon>Compostibacter</taxon>
    </lineage>
</organism>
<dbReference type="Pfam" id="PF02517">
    <property type="entry name" value="Rce1-like"/>
    <property type="match status" value="1"/>
</dbReference>
<keyword evidence="1" id="KW-0472">Membrane</keyword>
<dbReference type="PANTHER" id="PTHR39430">
    <property type="entry name" value="MEMBRANE-ASSOCIATED PROTEASE-RELATED"/>
    <property type="match status" value="1"/>
</dbReference>
<feature type="transmembrane region" description="Helical" evidence="1">
    <location>
        <begin position="12"/>
        <end position="30"/>
    </location>
</feature>